<dbReference type="GO" id="GO:0120147">
    <property type="term" value="F:formylglycine-generating oxidase activity"/>
    <property type="evidence" value="ECO:0007669"/>
    <property type="project" value="TreeGrafter"/>
</dbReference>
<feature type="domain" description="Sulfatase-modifying factor enzyme-like" evidence="1">
    <location>
        <begin position="385"/>
        <end position="543"/>
    </location>
</feature>
<feature type="domain" description="Bacterial repeat" evidence="2">
    <location>
        <begin position="259"/>
        <end position="311"/>
    </location>
</feature>
<protein>
    <recommendedName>
        <fullName evidence="5">Sulfatase-modifying factor enzyme domain-containing protein</fullName>
    </recommendedName>
</protein>
<dbReference type="PANTHER" id="PTHR23150:SF19">
    <property type="entry name" value="FORMYLGLYCINE-GENERATING ENZYME"/>
    <property type="match status" value="1"/>
</dbReference>
<feature type="domain" description="Bacterial repeat" evidence="2">
    <location>
        <begin position="171"/>
        <end position="235"/>
    </location>
</feature>
<comment type="caution">
    <text evidence="3">The sequence shown here is derived from an EMBL/GenBank/DDBJ whole genome shotgun (WGS) entry which is preliminary data.</text>
</comment>
<dbReference type="eggNOG" id="COG4870">
    <property type="taxonomic scope" value="Bacteria"/>
</dbReference>
<feature type="domain" description="Bacterial repeat" evidence="2">
    <location>
        <begin position="313"/>
        <end position="383"/>
    </location>
</feature>
<evidence type="ECO:0000259" key="2">
    <source>
        <dbReference type="Pfam" id="PF18998"/>
    </source>
</evidence>
<dbReference type="InterPro" id="IPR005532">
    <property type="entry name" value="SUMF_dom"/>
</dbReference>
<evidence type="ECO:0008006" key="5">
    <source>
        <dbReference type="Google" id="ProtNLM"/>
    </source>
</evidence>
<dbReference type="Pfam" id="PF03781">
    <property type="entry name" value="FGE-sulfatase"/>
    <property type="match status" value="1"/>
</dbReference>
<dbReference type="InterPro" id="IPR016187">
    <property type="entry name" value="CTDL_fold"/>
</dbReference>
<dbReference type="PANTHER" id="PTHR23150">
    <property type="entry name" value="SULFATASE MODIFYING FACTOR 1, 2"/>
    <property type="match status" value="1"/>
</dbReference>
<name>U7D466_9BACT</name>
<reference evidence="3 4" key="1">
    <citation type="journal article" date="2013" name="Environ. Microbiol.">
        <title>Genome analysis of Chitinivibrio alkaliphilus gen. nov., sp. nov., a novel extremely haloalkaliphilic anaerobic chitinolytic bacterium from the candidate phylum Termite Group 3.</title>
        <authorList>
            <person name="Sorokin D.Y."/>
            <person name="Gumerov V.M."/>
            <person name="Rakitin A.L."/>
            <person name="Beletsky A.V."/>
            <person name="Damste J.S."/>
            <person name="Muyzer G."/>
            <person name="Mardanov A.V."/>
            <person name="Ravin N.V."/>
        </authorList>
    </citation>
    <scope>NUCLEOTIDE SEQUENCE [LARGE SCALE GENOMIC DNA]</scope>
    <source>
        <strain evidence="3 4">ACht1</strain>
    </source>
</reference>
<keyword evidence="4" id="KW-1185">Reference proteome</keyword>
<evidence type="ECO:0000259" key="1">
    <source>
        <dbReference type="Pfam" id="PF03781"/>
    </source>
</evidence>
<dbReference type="Gene3D" id="3.90.1580.10">
    <property type="entry name" value="paralog of FGE (formylglycine-generating enzyme)"/>
    <property type="match status" value="1"/>
</dbReference>
<sequence>MFLLLACVSFLFSCGNPLGTERRESRTYEVVANIRGGSVAISPQQSFYAYGDTVAITASPMREGSVFSGWSGTYVASAETLSVVVRSSIYLSAEYGQYELTFDAGGGFVSIHPEKEYYVSGDTVILYPHTTEKSTFVAWEIDSLVRITPLELIMDSDRQVRAHFTSRHILHTEASTGGRVVQEPDEWIYTQGDTVRVTAHADSGYVFLGWSGARKSEEETLYLSMDRSKHLMAHFGIPREELHLLHLDYAGGIVLSVPRKNVYRTGDTVTLFAIDVGAYRFSHWEGAVVGDESPASFVITSDTTVSAHFTEQYSLDAQASTGGRVFLDPAKETYMRGDTVTLTAHPDDGWVFVGWDGMDHMTTSPVEIVMTEDQSIRAEFRRVPPRMAFLSGGTFLRGGSQYFDEMPARSVTLSSFYMGKYPLTQKEYLRHMPENPARKQGDSYPQESVSWYDAARYCNMVSVAHGFSPLYDTLSWEIDYGSVGIRLPTEAEWEYALGTDEKGEWFWGSDTTASVVGEYAVYAHNSRELGRNHPQYGVQEVGQKNRRPLDSTIWRAMYGSGVMTGMIPNIMP</sequence>
<organism evidence="3 4">
    <name type="scientific">Chitinivibrio alkaliphilus ACht1</name>
    <dbReference type="NCBI Taxonomy" id="1313304"/>
    <lineage>
        <taxon>Bacteria</taxon>
        <taxon>Pseudomonadati</taxon>
        <taxon>Fibrobacterota</taxon>
        <taxon>Chitinivibrionia</taxon>
        <taxon>Chitinivibrionales</taxon>
        <taxon>Chitinivibrionaceae</taxon>
        <taxon>Chitinivibrio</taxon>
    </lineage>
</organism>
<feature type="domain" description="Bacterial repeat" evidence="2">
    <location>
        <begin position="98"/>
        <end position="166"/>
    </location>
</feature>
<dbReference type="InterPro" id="IPR042095">
    <property type="entry name" value="SUMF_sf"/>
</dbReference>
<dbReference type="EMBL" id="ASJR01000035">
    <property type="protein sequence ID" value="ERP30753.1"/>
    <property type="molecule type" value="Genomic_DNA"/>
</dbReference>
<feature type="domain" description="Bacterial repeat" evidence="2">
    <location>
        <begin position="31"/>
        <end position="95"/>
    </location>
</feature>
<dbReference type="AlphaFoldDB" id="U7D466"/>
<gene>
    <name evidence="3" type="ORF">CALK_2420</name>
</gene>
<dbReference type="eggNOG" id="COG1262">
    <property type="taxonomic scope" value="Bacteria"/>
</dbReference>
<evidence type="ECO:0000313" key="3">
    <source>
        <dbReference type="EMBL" id="ERP30753.1"/>
    </source>
</evidence>
<proteinExistence type="predicted"/>
<dbReference type="InterPro" id="IPR051043">
    <property type="entry name" value="Sulfatase_Mod_Factor_Kinase"/>
</dbReference>
<dbReference type="Proteomes" id="UP000017148">
    <property type="component" value="Unassembled WGS sequence"/>
</dbReference>
<evidence type="ECO:0000313" key="4">
    <source>
        <dbReference type="Proteomes" id="UP000017148"/>
    </source>
</evidence>
<dbReference type="Pfam" id="PF18998">
    <property type="entry name" value="Flg_new_2"/>
    <property type="match status" value="5"/>
</dbReference>
<dbReference type="STRING" id="1313304.CALK_2420"/>
<dbReference type="SUPFAM" id="SSF56436">
    <property type="entry name" value="C-type lectin-like"/>
    <property type="match status" value="1"/>
</dbReference>
<dbReference type="InterPro" id="IPR044060">
    <property type="entry name" value="Bacterial_rp_domain"/>
</dbReference>
<accession>U7D466</accession>